<dbReference type="EMBL" id="JAHLKM010000004">
    <property type="protein sequence ID" value="MCQ4332972.1"/>
    <property type="molecule type" value="Genomic_DNA"/>
</dbReference>
<feature type="domain" description="Enoyl reductase (ER)" evidence="4">
    <location>
        <begin position="13"/>
        <end position="362"/>
    </location>
</feature>
<dbReference type="GO" id="GO:0044281">
    <property type="term" value="P:small molecule metabolic process"/>
    <property type="evidence" value="ECO:0007669"/>
    <property type="project" value="UniProtKB-ARBA"/>
</dbReference>
<name>A0A9R1CS47_9EURY</name>
<evidence type="ECO:0000256" key="2">
    <source>
        <dbReference type="ARBA" id="ARBA00022833"/>
    </source>
</evidence>
<evidence type="ECO:0000256" key="1">
    <source>
        <dbReference type="ARBA" id="ARBA00022723"/>
    </source>
</evidence>
<evidence type="ECO:0000259" key="4">
    <source>
        <dbReference type="SMART" id="SM00829"/>
    </source>
</evidence>
<dbReference type="CDD" id="cd08231">
    <property type="entry name" value="MDR_TM0436_like"/>
    <property type="match status" value="1"/>
</dbReference>
<reference evidence="5" key="1">
    <citation type="journal article" date="2023" name="Front. Microbiol.">
        <title>Genomic-based phylogenetic and metabolic analyses of the genus Natronomonas, and description of Natronomonas aquatica sp. nov.</title>
        <authorList>
            <person name="Garcia-Roldan A."/>
            <person name="Duran-Viseras A."/>
            <person name="de la Haba R.R."/>
            <person name="Corral P."/>
            <person name="Sanchez-Porro C."/>
            <person name="Ventosa A."/>
        </authorList>
    </citation>
    <scope>NUCLEOTIDE SEQUENCE</scope>
    <source>
        <strain evidence="5">F2-12</strain>
    </source>
</reference>
<dbReference type="Gene3D" id="3.90.180.10">
    <property type="entry name" value="Medium-chain alcohol dehydrogenases, catalytic domain"/>
    <property type="match status" value="1"/>
</dbReference>
<dbReference type="Pfam" id="PF08240">
    <property type="entry name" value="ADH_N"/>
    <property type="match status" value="1"/>
</dbReference>
<comment type="caution">
    <text evidence="5">The sequence shown here is derived from an EMBL/GenBank/DDBJ whole genome shotgun (WGS) entry which is preliminary data.</text>
</comment>
<dbReference type="InterPro" id="IPR013154">
    <property type="entry name" value="ADH-like_N"/>
</dbReference>
<evidence type="ECO:0000313" key="5">
    <source>
        <dbReference type="EMBL" id="MCQ4332972.1"/>
    </source>
</evidence>
<dbReference type="GO" id="GO:0030554">
    <property type="term" value="F:adenyl nucleotide binding"/>
    <property type="evidence" value="ECO:0007669"/>
    <property type="project" value="UniProtKB-ARBA"/>
</dbReference>
<dbReference type="InterPro" id="IPR050129">
    <property type="entry name" value="Zn_alcohol_dh"/>
</dbReference>
<sequence length="366" mass="40319">MGDRPTGKLAFLSEPENVEIREYEVPEPEPGAVLTEVEQANVCGSELHIWRGHHPQVKEGVLGHEVLCRVSELGEGVETDYAGEPIGEGDLVAPAYYITCQRCSSCQEGQFNLCQNAYENWSKSPEEPPHFHGTFATHYFIHPDQYFYKVPEGLDPSIAAGANCALSQMLFGLDKIGIEYDDTVVVQGAGGLGLNTIAIAQERGAETIVIEGIDGRIDRAREFGVDHVIDFREYGTVDDRAERVRELTDGVGADVGVEVAGVPDAFSEGIHLLRDGGRYLEIGNISPGQTTEFDPGSLTRSALTIESIVRYQPWYLKRALRFLERNVDKYPYEDLIDAEFDLTDVDDALAESDSRGVTRAALTPNH</sequence>
<dbReference type="PANTHER" id="PTHR43401:SF2">
    <property type="entry name" value="L-THREONINE 3-DEHYDROGENASE"/>
    <property type="match status" value="1"/>
</dbReference>
<dbReference type="RefSeq" id="WP_256028946.1">
    <property type="nucleotide sequence ID" value="NZ_JAHLKM010000004.1"/>
</dbReference>
<keyword evidence="3" id="KW-0560">Oxidoreductase</keyword>
<dbReference type="AlphaFoldDB" id="A0A9R1CS47"/>
<evidence type="ECO:0000256" key="3">
    <source>
        <dbReference type="ARBA" id="ARBA00023002"/>
    </source>
</evidence>
<keyword evidence="1" id="KW-0479">Metal-binding</keyword>
<dbReference type="InterPro" id="IPR020843">
    <property type="entry name" value="ER"/>
</dbReference>
<dbReference type="PANTHER" id="PTHR43401">
    <property type="entry name" value="L-THREONINE 3-DEHYDROGENASE"/>
    <property type="match status" value="1"/>
</dbReference>
<dbReference type="InterPro" id="IPR036291">
    <property type="entry name" value="NAD(P)-bd_dom_sf"/>
</dbReference>
<keyword evidence="6" id="KW-1185">Reference proteome</keyword>
<accession>A0A9R1CS47</accession>
<dbReference type="GO" id="GO:0016616">
    <property type="term" value="F:oxidoreductase activity, acting on the CH-OH group of donors, NAD or NADP as acceptor"/>
    <property type="evidence" value="ECO:0007669"/>
    <property type="project" value="UniProtKB-ARBA"/>
</dbReference>
<protein>
    <submittedName>
        <fullName evidence="5">Zinc-binding dehydrogenase</fullName>
    </submittedName>
</protein>
<dbReference type="Proteomes" id="UP001139494">
    <property type="component" value="Unassembled WGS sequence"/>
</dbReference>
<dbReference type="SUPFAM" id="SSF50129">
    <property type="entry name" value="GroES-like"/>
    <property type="match status" value="1"/>
</dbReference>
<dbReference type="SUPFAM" id="SSF51735">
    <property type="entry name" value="NAD(P)-binding Rossmann-fold domains"/>
    <property type="match status" value="1"/>
</dbReference>
<gene>
    <name evidence="5" type="ORF">KM295_05555</name>
</gene>
<organism evidence="5 6">
    <name type="scientific">Natronomonas aquatica</name>
    <dbReference type="NCBI Taxonomy" id="2841590"/>
    <lineage>
        <taxon>Archaea</taxon>
        <taxon>Methanobacteriati</taxon>
        <taxon>Methanobacteriota</taxon>
        <taxon>Stenosarchaea group</taxon>
        <taxon>Halobacteria</taxon>
        <taxon>Halobacteriales</taxon>
        <taxon>Natronomonadaceae</taxon>
        <taxon>Natronomonas</taxon>
    </lineage>
</organism>
<dbReference type="Pfam" id="PF00107">
    <property type="entry name" value="ADH_zinc_N"/>
    <property type="match status" value="1"/>
</dbReference>
<dbReference type="GO" id="GO:0046872">
    <property type="term" value="F:metal ion binding"/>
    <property type="evidence" value="ECO:0007669"/>
    <property type="project" value="UniProtKB-KW"/>
</dbReference>
<evidence type="ECO:0000313" key="6">
    <source>
        <dbReference type="Proteomes" id="UP001139494"/>
    </source>
</evidence>
<dbReference type="SMART" id="SM00829">
    <property type="entry name" value="PKS_ER"/>
    <property type="match status" value="1"/>
</dbReference>
<keyword evidence="2" id="KW-0862">Zinc</keyword>
<dbReference type="InterPro" id="IPR011032">
    <property type="entry name" value="GroES-like_sf"/>
</dbReference>
<dbReference type="GO" id="GO:0043168">
    <property type="term" value="F:anion binding"/>
    <property type="evidence" value="ECO:0007669"/>
    <property type="project" value="UniProtKB-ARBA"/>
</dbReference>
<dbReference type="InterPro" id="IPR013149">
    <property type="entry name" value="ADH-like_C"/>
</dbReference>
<dbReference type="GO" id="GO:0051262">
    <property type="term" value="P:protein tetramerization"/>
    <property type="evidence" value="ECO:0007669"/>
    <property type="project" value="UniProtKB-ARBA"/>
</dbReference>
<proteinExistence type="predicted"/>